<dbReference type="InterPro" id="IPR036397">
    <property type="entry name" value="RNaseH_sf"/>
</dbReference>
<dbReference type="Gene3D" id="3.30.420.10">
    <property type="entry name" value="Ribonuclease H-like superfamily/Ribonuclease H"/>
    <property type="match status" value="1"/>
</dbReference>
<sequence length="122" mass="14029">MSHPETVRNILRSHDFHAPAARKKPFISKVNEKKRLKFARCCLAKPKEFWKSVIFVDESKFNVFGSNGKQKVWRRPITELKLRNLRATVKHGGGSQLVWGCMSSIGIGNLELIDSKVNKYVY</sequence>
<dbReference type="PANTHER" id="PTHR23022">
    <property type="entry name" value="TRANSPOSABLE ELEMENT-RELATED"/>
    <property type="match status" value="1"/>
</dbReference>
<dbReference type="InterPro" id="IPR052338">
    <property type="entry name" value="Transposase_5"/>
</dbReference>
<name>A0A4Y2FMW9_ARAVE</name>
<dbReference type="GO" id="GO:0006313">
    <property type="term" value="P:DNA transposition"/>
    <property type="evidence" value="ECO:0007669"/>
    <property type="project" value="InterPro"/>
</dbReference>
<feature type="domain" description="Transposase Tc1-like" evidence="1">
    <location>
        <begin position="3"/>
        <end position="40"/>
    </location>
</feature>
<dbReference type="GO" id="GO:0003677">
    <property type="term" value="F:DNA binding"/>
    <property type="evidence" value="ECO:0007669"/>
    <property type="project" value="InterPro"/>
</dbReference>
<dbReference type="GO" id="GO:0015074">
    <property type="term" value="P:DNA integration"/>
    <property type="evidence" value="ECO:0007669"/>
    <property type="project" value="InterPro"/>
</dbReference>
<evidence type="ECO:0000313" key="2">
    <source>
        <dbReference type="EMBL" id="GBM42820.1"/>
    </source>
</evidence>
<gene>
    <name evidence="2" type="primary">tc1a_402</name>
    <name evidence="2" type="ORF">AVEN_98759_1</name>
</gene>
<evidence type="ECO:0000259" key="1">
    <source>
        <dbReference type="Pfam" id="PF01498"/>
    </source>
</evidence>
<dbReference type="InterPro" id="IPR002492">
    <property type="entry name" value="Transposase_Tc1-like"/>
</dbReference>
<reference evidence="2 3" key="1">
    <citation type="journal article" date="2019" name="Sci. Rep.">
        <title>Orb-weaving spider Araneus ventricosus genome elucidates the spidroin gene catalogue.</title>
        <authorList>
            <person name="Kono N."/>
            <person name="Nakamura H."/>
            <person name="Ohtoshi R."/>
            <person name="Moran D.A.P."/>
            <person name="Shinohara A."/>
            <person name="Yoshida Y."/>
            <person name="Fujiwara M."/>
            <person name="Mori M."/>
            <person name="Tomita M."/>
            <person name="Arakawa K."/>
        </authorList>
    </citation>
    <scope>NUCLEOTIDE SEQUENCE [LARGE SCALE GENOMIC DNA]</scope>
</reference>
<dbReference type="Proteomes" id="UP000499080">
    <property type="component" value="Unassembled WGS sequence"/>
</dbReference>
<evidence type="ECO:0000313" key="3">
    <source>
        <dbReference type="Proteomes" id="UP000499080"/>
    </source>
</evidence>
<dbReference type="PANTHER" id="PTHR23022:SF135">
    <property type="entry name" value="SI:DKEY-77F5.3"/>
    <property type="match status" value="1"/>
</dbReference>
<accession>A0A4Y2FMW9</accession>
<dbReference type="AlphaFoldDB" id="A0A4Y2FMW9"/>
<comment type="caution">
    <text evidence="2">The sequence shown here is derived from an EMBL/GenBank/DDBJ whole genome shotgun (WGS) entry which is preliminary data.</text>
</comment>
<dbReference type="Pfam" id="PF01498">
    <property type="entry name" value="HTH_Tnp_Tc3_2"/>
    <property type="match status" value="1"/>
</dbReference>
<dbReference type="OrthoDB" id="6748180at2759"/>
<organism evidence="2 3">
    <name type="scientific">Araneus ventricosus</name>
    <name type="common">Orbweaver spider</name>
    <name type="synonym">Epeira ventricosa</name>
    <dbReference type="NCBI Taxonomy" id="182803"/>
    <lineage>
        <taxon>Eukaryota</taxon>
        <taxon>Metazoa</taxon>
        <taxon>Ecdysozoa</taxon>
        <taxon>Arthropoda</taxon>
        <taxon>Chelicerata</taxon>
        <taxon>Arachnida</taxon>
        <taxon>Araneae</taxon>
        <taxon>Araneomorphae</taxon>
        <taxon>Entelegynae</taxon>
        <taxon>Araneoidea</taxon>
        <taxon>Araneidae</taxon>
        <taxon>Araneus</taxon>
    </lineage>
</organism>
<dbReference type="EMBL" id="BGPR01001006">
    <property type="protein sequence ID" value="GBM42820.1"/>
    <property type="molecule type" value="Genomic_DNA"/>
</dbReference>
<protein>
    <submittedName>
        <fullName evidence="2">Transposable element Tc1 transposase</fullName>
    </submittedName>
</protein>
<proteinExistence type="predicted"/>
<keyword evidence="3" id="KW-1185">Reference proteome</keyword>